<reference evidence="3 4" key="1">
    <citation type="submission" date="2017-08" db="EMBL/GenBank/DDBJ databases">
        <title>Whole genome sequences of 6 clinical strains closest to Corynebacterium imitans.</title>
        <authorList>
            <person name="Bernier A.-M."/>
            <person name="Burdz T."/>
            <person name="Bernard K."/>
        </authorList>
    </citation>
    <scope>NUCLEOTIDE SEQUENCE [LARGE SCALE GENOMIC DNA]</scope>
    <source>
        <strain evidence="3 4">NML92-0415</strain>
    </source>
</reference>
<dbReference type="AlphaFoldDB" id="A0AB36RKG6"/>
<evidence type="ECO:0000259" key="2">
    <source>
        <dbReference type="Pfam" id="PF03466"/>
    </source>
</evidence>
<protein>
    <submittedName>
        <fullName evidence="3">LysR family transcriptional regulator</fullName>
    </submittedName>
</protein>
<feature type="domain" description="LysR substrate-binding" evidence="2">
    <location>
        <begin position="62"/>
        <end position="178"/>
    </location>
</feature>
<dbReference type="EMBL" id="NSGP01000005">
    <property type="protein sequence ID" value="PAT10744.1"/>
    <property type="molecule type" value="Genomic_DNA"/>
</dbReference>
<name>A0AB36RKG6_9CORY</name>
<dbReference type="CDD" id="cd05466">
    <property type="entry name" value="PBP2_LTTR_substrate"/>
    <property type="match status" value="1"/>
</dbReference>
<accession>A0AB36RKG6</accession>
<feature type="compositionally biased region" description="Basic residues" evidence="1">
    <location>
        <begin position="195"/>
        <end position="227"/>
    </location>
</feature>
<comment type="caution">
    <text evidence="3">The sequence shown here is derived from an EMBL/GenBank/DDBJ whole genome shotgun (WGS) entry which is preliminary data.</text>
</comment>
<gene>
    <name evidence="3" type="ORF">CKJ80_05055</name>
</gene>
<proteinExistence type="predicted"/>
<dbReference type="Proteomes" id="UP000218041">
    <property type="component" value="Unassembled WGS sequence"/>
</dbReference>
<dbReference type="SUPFAM" id="SSF53850">
    <property type="entry name" value="Periplasmic binding protein-like II"/>
    <property type="match status" value="1"/>
</dbReference>
<evidence type="ECO:0000313" key="3">
    <source>
        <dbReference type="EMBL" id="PAT10744.1"/>
    </source>
</evidence>
<dbReference type="InterPro" id="IPR005119">
    <property type="entry name" value="LysR_subst-bd"/>
</dbReference>
<organism evidence="3 4">
    <name type="scientific">Corynebacterium hadale</name>
    <dbReference type="NCBI Taxonomy" id="2026255"/>
    <lineage>
        <taxon>Bacteria</taxon>
        <taxon>Bacillati</taxon>
        <taxon>Actinomycetota</taxon>
        <taxon>Actinomycetes</taxon>
        <taxon>Mycobacteriales</taxon>
        <taxon>Corynebacteriaceae</taxon>
        <taxon>Corynebacterium</taxon>
    </lineage>
</organism>
<dbReference type="Pfam" id="PF03466">
    <property type="entry name" value="LysR_substrate"/>
    <property type="match status" value="1"/>
</dbReference>
<dbReference type="Gene3D" id="3.40.190.10">
    <property type="entry name" value="Periplasmic binding protein-like II"/>
    <property type="match status" value="2"/>
</dbReference>
<feature type="region of interest" description="Disordered" evidence="1">
    <location>
        <begin position="184"/>
        <end position="227"/>
    </location>
</feature>
<evidence type="ECO:0000313" key="4">
    <source>
        <dbReference type="Proteomes" id="UP000218041"/>
    </source>
</evidence>
<evidence type="ECO:0000256" key="1">
    <source>
        <dbReference type="SAM" id="MobiDB-lite"/>
    </source>
</evidence>
<sequence>MLSLVFVTGSAPSKWIRRYQEATGDSVEAIDAADPWAVLIDAPSSPPTVALLRLPDPRLDAASEDFHMVRLYEEAPGVAVPKDSVYAEVGEQVAESDLADEYVNLPFSHRPDVDALRKALQVVAANVGVAYGPLPLLKHLSKKQVVPLEVAGPSVAPTPIALVWRKDDDCDAIQDFVGITKGRSVRSSRANAAQKGRKTQKTQKSHKKQEKGKAKRPRGRGRRRGRN</sequence>
<dbReference type="RefSeq" id="WP_095554993.1">
    <property type="nucleotide sequence ID" value="NZ_NSGP01000005.1"/>
</dbReference>